<name>A0AAE1D881_9GAST</name>
<evidence type="ECO:0000313" key="2">
    <source>
        <dbReference type="Proteomes" id="UP001283361"/>
    </source>
</evidence>
<gene>
    <name evidence="1" type="ORF">RRG08_029411</name>
</gene>
<dbReference type="Proteomes" id="UP001283361">
    <property type="component" value="Unassembled WGS sequence"/>
</dbReference>
<reference evidence="1" key="1">
    <citation type="journal article" date="2023" name="G3 (Bethesda)">
        <title>A reference genome for the long-term kleptoplast-retaining sea slug Elysia crispata morphotype clarki.</title>
        <authorList>
            <person name="Eastman K.E."/>
            <person name="Pendleton A.L."/>
            <person name="Shaikh M.A."/>
            <person name="Suttiyut T."/>
            <person name="Ogas R."/>
            <person name="Tomko P."/>
            <person name="Gavelis G."/>
            <person name="Widhalm J.R."/>
            <person name="Wisecaver J.H."/>
        </authorList>
    </citation>
    <scope>NUCLEOTIDE SEQUENCE</scope>
    <source>
        <strain evidence="1">ECLA1</strain>
    </source>
</reference>
<sequence length="95" mass="10789">MPRVLFCFNHAPDESLDPDLSCPEQIFSSLQRARLSWRCHAVTLAYRISSAQTDLESTHLSASHCPLKRHKAWTVDTLGHRMVSPRAVRGTLNDF</sequence>
<proteinExistence type="predicted"/>
<keyword evidence="2" id="KW-1185">Reference proteome</keyword>
<evidence type="ECO:0000313" key="1">
    <source>
        <dbReference type="EMBL" id="KAK3760380.1"/>
    </source>
</evidence>
<accession>A0AAE1D881</accession>
<organism evidence="1 2">
    <name type="scientific">Elysia crispata</name>
    <name type="common">lettuce slug</name>
    <dbReference type="NCBI Taxonomy" id="231223"/>
    <lineage>
        <taxon>Eukaryota</taxon>
        <taxon>Metazoa</taxon>
        <taxon>Spiralia</taxon>
        <taxon>Lophotrochozoa</taxon>
        <taxon>Mollusca</taxon>
        <taxon>Gastropoda</taxon>
        <taxon>Heterobranchia</taxon>
        <taxon>Euthyneura</taxon>
        <taxon>Panpulmonata</taxon>
        <taxon>Sacoglossa</taxon>
        <taxon>Placobranchoidea</taxon>
        <taxon>Plakobranchidae</taxon>
        <taxon>Elysia</taxon>
    </lineage>
</organism>
<protein>
    <submittedName>
        <fullName evidence="1">Uncharacterized protein</fullName>
    </submittedName>
</protein>
<comment type="caution">
    <text evidence="1">The sequence shown here is derived from an EMBL/GenBank/DDBJ whole genome shotgun (WGS) entry which is preliminary data.</text>
</comment>
<dbReference type="AlphaFoldDB" id="A0AAE1D881"/>
<dbReference type="EMBL" id="JAWDGP010004990">
    <property type="protein sequence ID" value="KAK3760380.1"/>
    <property type="molecule type" value="Genomic_DNA"/>
</dbReference>